<evidence type="ECO:0000313" key="11">
    <source>
        <dbReference type="Proteomes" id="UP000563094"/>
    </source>
</evidence>
<dbReference type="AlphaFoldDB" id="A0A839GZU1"/>
<accession>A0A839GZU1</accession>
<feature type="signal peptide" evidence="8">
    <location>
        <begin position="1"/>
        <end position="19"/>
    </location>
</feature>
<feature type="region of interest" description="Disordered" evidence="7">
    <location>
        <begin position="433"/>
        <end position="457"/>
    </location>
</feature>
<dbReference type="CDD" id="cd16144">
    <property type="entry name" value="ARS_like"/>
    <property type="match status" value="1"/>
</dbReference>
<comment type="cofactor">
    <cofactor evidence="1">
        <name>Ca(2+)</name>
        <dbReference type="ChEBI" id="CHEBI:29108"/>
    </cofactor>
</comment>
<sequence>MRKILSVLFFIFAALSAPAQSQKTNIILILADDLGLTDLGCYGSSFYETPNLDKLAASGMRFTNAYSACTVCSPTRAALMTGKSPARLHLTDWIAGQNMPYAKLQVPDWTMFLPLDETTLAEVLKTQGYATGAMGKWHLGRDKKYGPEHQGFDVYVEGQNAKERTDPNAGGKDTKELTDAALNFITEKKSSPFFVYLPYYAVHTPLQARQTDIDYFKAKKATGEQRNPTYAGMIKELDENVGRVIVHLKKLNLEKNTLVIFTSDNGGLIGARNTEKQITSNLPYRAGKGGPYEGGVRIPAIFSWPGKIKPGTTSEEPIISMDLFNTLAAVAGATDVKTYDGANFLPVLTGAPYQKPLHAQLYWHYPHYHRGGSTMYSAVLEGNKRLVYHYETGQKEYYDLSTDISEQKDLYATHPKDAEALYRKLQTWLTQSNAQLPSPNPTYDEAKKNVQAKGKED</sequence>
<dbReference type="SUPFAM" id="SSF53649">
    <property type="entry name" value="Alkaline phosphatase-like"/>
    <property type="match status" value="1"/>
</dbReference>
<dbReference type="RefSeq" id="WP_182514165.1">
    <property type="nucleotide sequence ID" value="NZ_JACJIQ010000019.1"/>
</dbReference>
<evidence type="ECO:0000256" key="2">
    <source>
        <dbReference type="ARBA" id="ARBA00008779"/>
    </source>
</evidence>
<feature type="chain" id="PRO_5032527906" evidence="8">
    <location>
        <begin position="20"/>
        <end position="457"/>
    </location>
</feature>
<organism evidence="10 11">
    <name type="scientific">Rufibacter quisquiliarum</name>
    <dbReference type="NCBI Taxonomy" id="1549639"/>
    <lineage>
        <taxon>Bacteria</taxon>
        <taxon>Pseudomonadati</taxon>
        <taxon>Bacteroidota</taxon>
        <taxon>Cytophagia</taxon>
        <taxon>Cytophagales</taxon>
        <taxon>Hymenobacteraceae</taxon>
        <taxon>Rufibacter</taxon>
    </lineage>
</organism>
<evidence type="ECO:0000256" key="4">
    <source>
        <dbReference type="ARBA" id="ARBA00022729"/>
    </source>
</evidence>
<keyword evidence="11" id="KW-1185">Reference proteome</keyword>
<feature type="compositionally biased region" description="Basic and acidic residues" evidence="7">
    <location>
        <begin position="444"/>
        <end position="457"/>
    </location>
</feature>
<name>A0A839GZU1_9BACT</name>
<keyword evidence="5" id="KW-0378">Hydrolase</keyword>
<evidence type="ECO:0000256" key="3">
    <source>
        <dbReference type="ARBA" id="ARBA00022723"/>
    </source>
</evidence>
<keyword evidence="3" id="KW-0479">Metal-binding</keyword>
<dbReference type="InterPro" id="IPR017850">
    <property type="entry name" value="Alkaline_phosphatase_core_sf"/>
</dbReference>
<dbReference type="Pfam" id="PF00884">
    <property type="entry name" value="Sulfatase"/>
    <property type="match status" value="1"/>
</dbReference>
<evidence type="ECO:0000256" key="8">
    <source>
        <dbReference type="SAM" id="SignalP"/>
    </source>
</evidence>
<dbReference type="InterPro" id="IPR050738">
    <property type="entry name" value="Sulfatase"/>
</dbReference>
<evidence type="ECO:0000256" key="5">
    <source>
        <dbReference type="ARBA" id="ARBA00022801"/>
    </source>
</evidence>
<dbReference type="GO" id="GO:0046872">
    <property type="term" value="F:metal ion binding"/>
    <property type="evidence" value="ECO:0007669"/>
    <property type="project" value="UniProtKB-KW"/>
</dbReference>
<comment type="similarity">
    <text evidence="2">Belongs to the sulfatase family.</text>
</comment>
<dbReference type="PANTHER" id="PTHR42693:SF42">
    <property type="entry name" value="ARYLSULFATASE G"/>
    <property type="match status" value="1"/>
</dbReference>
<feature type="domain" description="Sulfatase N-terminal" evidence="9">
    <location>
        <begin position="25"/>
        <end position="332"/>
    </location>
</feature>
<evidence type="ECO:0000256" key="6">
    <source>
        <dbReference type="ARBA" id="ARBA00022837"/>
    </source>
</evidence>
<comment type="caution">
    <text evidence="10">The sequence shown here is derived from an EMBL/GenBank/DDBJ whole genome shotgun (WGS) entry which is preliminary data.</text>
</comment>
<evidence type="ECO:0000256" key="7">
    <source>
        <dbReference type="SAM" id="MobiDB-lite"/>
    </source>
</evidence>
<keyword evidence="4 8" id="KW-0732">Signal</keyword>
<proteinExistence type="inferred from homology"/>
<reference evidence="10 11" key="1">
    <citation type="submission" date="2020-08" db="EMBL/GenBank/DDBJ databases">
        <title>Genomic Encyclopedia of Type Strains, Phase IV (KMG-IV): sequencing the most valuable type-strain genomes for metagenomic binning, comparative biology and taxonomic classification.</title>
        <authorList>
            <person name="Goeker M."/>
        </authorList>
    </citation>
    <scope>NUCLEOTIDE SEQUENCE [LARGE SCALE GENOMIC DNA]</scope>
    <source>
        <strain evidence="10 11">DSM 29854</strain>
    </source>
</reference>
<dbReference type="GO" id="GO:0004065">
    <property type="term" value="F:arylsulfatase activity"/>
    <property type="evidence" value="ECO:0007669"/>
    <property type="project" value="TreeGrafter"/>
</dbReference>
<dbReference type="Gene3D" id="3.40.720.10">
    <property type="entry name" value="Alkaline Phosphatase, subunit A"/>
    <property type="match status" value="1"/>
</dbReference>
<keyword evidence="6" id="KW-0106">Calcium</keyword>
<protein>
    <submittedName>
        <fullName evidence="10">Arylsulfatase A-like enzyme</fullName>
    </submittedName>
</protein>
<dbReference type="Proteomes" id="UP000563094">
    <property type="component" value="Unassembled WGS sequence"/>
</dbReference>
<dbReference type="Gene3D" id="3.30.1120.10">
    <property type="match status" value="1"/>
</dbReference>
<dbReference type="EMBL" id="JACJIQ010000019">
    <property type="protein sequence ID" value="MBA9079201.1"/>
    <property type="molecule type" value="Genomic_DNA"/>
</dbReference>
<dbReference type="InterPro" id="IPR000917">
    <property type="entry name" value="Sulfatase_N"/>
</dbReference>
<gene>
    <name evidence="10" type="ORF">FHS90_003936</name>
</gene>
<evidence type="ECO:0000313" key="10">
    <source>
        <dbReference type="EMBL" id="MBA9079201.1"/>
    </source>
</evidence>
<evidence type="ECO:0000256" key="1">
    <source>
        <dbReference type="ARBA" id="ARBA00001913"/>
    </source>
</evidence>
<evidence type="ECO:0000259" key="9">
    <source>
        <dbReference type="Pfam" id="PF00884"/>
    </source>
</evidence>
<dbReference type="PANTHER" id="PTHR42693">
    <property type="entry name" value="ARYLSULFATASE FAMILY MEMBER"/>
    <property type="match status" value="1"/>
</dbReference>